<dbReference type="PROSITE" id="PS50967">
    <property type="entry name" value="HRDC"/>
    <property type="match status" value="1"/>
</dbReference>
<feature type="coiled-coil region" evidence="1">
    <location>
        <begin position="589"/>
        <end position="616"/>
    </location>
</feature>
<dbReference type="GO" id="GO:0071040">
    <property type="term" value="P:nuclear polyadenylation-dependent antisense transcript catabolic process"/>
    <property type="evidence" value="ECO:0007669"/>
    <property type="project" value="TreeGrafter"/>
</dbReference>
<dbReference type="GO" id="GO:0071051">
    <property type="term" value="P:poly(A)-dependent snoRNA 3'-end processing"/>
    <property type="evidence" value="ECO:0007669"/>
    <property type="project" value="TreeGrafter"/>
</dbReference>
<dbReference type="InterPro" id="IPR002562">
    <property type="entry name" value="3'-5'_exonuclease_dom"/>
</dbReference>
<dbReference type="OMA" id="THPYYEE"/>
<evidence type="ECO:0000259" key="3">
    <source>
        <dbReference type="PROSITE" id="PS50967"/>
    </source>
</evidence>
<evidence type="ECO:0000256" key="1">
    <source>
        <dbReference type="SAM" id="Coils"/>
    </source>
</evidence>
<protein>
    <recommendedName>
        <fullName evidence="3">HRDC domain-containing protein</fullName>
    </recommendedName>
</protein>
<dbReference type="EMBL" id="CAJJDM010000078">
    <property type="protein sequence ID" value="CAD8085928.1"/>
    <property type="molecule type" value="Genomic_DNA"/>
</dbReference>
<dbReference type="GO" id="GO:0000467">
    <property type="term" value="P:exonucleolytic trimming to generate mature 3'-end of 5.8S rRNA from tricistronic rRNA transcript (SSU-rRNA, 5.8S rRNA, LSU-rRNA)"/>
    <property type="evidence" value="ECO:0007669"/>
    <property type="project" value="InterPro"/>
</dbReference>
<accession>A0A8S1MZT6</accession>
<dbReference type="PANTHER" id="PTHR12124:SF47">
    <property type="entry name" value="EXOSOME COMPONENT 10"/>
    <property type="match status" value="1"/>
</dbReference>
<dbReference type="AlphaFoldDB" id="A0A8S1MZT6"/>
<keyword evidence="5" id="KW-1185">Reference proteome</keyword>
<proteinExistence type="predicted"/>
<organism evidence="4 5">
    <name type="scientific">Paramecium primaurelia</name>
    <dbReference type="NCBI Taxonomy" id="5886"/>
    <lineage>
        <taxon>Eukaryota</taxon>
        <taxon>Sar</taxon>
        <taxon>Alveolata</taxon>
        <taxon>Ciliophora</taxon>
        <taxon>Intramacronucleata</taxon>
        <taxon>Oligohymenophorea</taxon>
        <taxon>Peniculida</taxon>
        <taxon>Parameciidae</taxon>
        <taxon>Paramecium</taxon>
    </lineage>
</organism>
<dbReference type="GO" id="GO:0071039">
    <property type="term" value="P:nuclear polyadenylation-dependent CUT catabolic process"/>
    <property type="evidence" value="ECO:0007669"/>
    <property type="project" value="TreeGrafter"/>
</dbReference>
<dbReference type="GO" id="GO:0071037">
    <property type="term" value="P:nuclear polyadenylation-dependent snRNA catabolic process"/>
    <property type="evidence" value="ECO:0007669"/>
    <property type="project" value="TreeGrafter"/>
</dbReference>
<dbReference type="GO" id="GO:0003727">
    <property type="term" value="F:single-stranded RNA binding"/>
    <property type="evidence" value="ECO:0007669"/>
    <property type="project" value="TreeGrafter"/>
</dbReference>
<dbReference type="GO" id="GO:0071036">
    <property type="term" value="P:nuclear polyadenylation-dependent snoRNA catabolic process"/>
    <property type="evidence" value="ECO:0007669"/>
    <property type="project" value="TreeGrafter"/>
</dbReference>
<dbReference type="GO" id="GO:0071038">
    <property type="term" value="P:TRAMP-dependent tRNA surveillance pathway"/>
    <property type="evidence" value="ECO:0007669"/>
    <property type="project" value="TreeGrafter"/>
</dbReference>
<feature type="region of interest" description="Disordered" evidence="2">
    <location>
        <begin position="653"/>
        <end position="676"/>
    </location>
</feature>
<keyword evidence="1" id="KW-0175">Coiled coil</keyword>
<dbReference type="SMART" id="SM00474">
    <property type="entry name" value="35EXOc"/>
    <property type="match status" value="1"/>
</dbReference>
<evidence type="ECO:0000256" key="2">
    <source>
        <dbReference type="SAM" id="MobiDB-lite"/>
    </source>
</evidence>
<dbReference type="GO" id="GO:0000176">
    <property type="term" value="C:nuclear exosome (RNase complex)"/>
    <property type="evidence" value="ECO:0007669"/>
    <property type="project" value="TreeGrafter"/>
</dbReference>
<name>A0A8S1MZT6_PARPR</name>
<dbReference type="GO" id="GO:0071035">
    <property type="term" value="P:nuclear polyadenylation-dependent rRNA catabolic process"/>
    <property type="evidence" value="ECO:0007669"/>
    <property type="project" value="TreeGrafter"/>
</dbReference>
<dbReference type="PANTHER" id="PTHR12124">
    <property type="entry name" value="POLYMYOSITIS/SCLERODERMA AUTOANTIGEN-RELATED"/>
    <property type="match status" value="1"/>
</dbReference>
<dbReference type="InterPro" id="IPR002121">
    <property type="entry name" value="HRDC_dom"/>
</dbReference>
<evidence type="ECO:0000313" key="5">
    <source>
        <dbReference type="Proteomes" id="UP000688137"/>
    </source>
</evidence>
<reference evidence="4" key="1">
    <citation type="submission" date="2021-01" db="EMBL/GenBank/DDBJ databases">
        <authorList>
            <consortium name="Genoscope - CEA"/>
            <person name="William W."/>
        </authorList>
    </citation>
    <scope>NUCLEOTIDE SEQUENCE</scope>
</reference>
<dbReference type="Pfam" id="PF01612">
    <property type="entry name" value="DNA_pol_A_exo1"/>
    <property type="match status" value="1"/>
</dbReference>
<dbReference type="GO" id="GO:0005730">
    <property type="term" value="C:nucleolus"/>
    <property type="evidence" value="ECO:0007669"/>
    <property type="project" value="TreeGrafter"/>
</dbReference>
<dbReference type="GO" id="GO:0000175">
    <property type="term" value="F:3'-5'-RNA exonuclease activity"/>
    <property type="evidence" value="ECO:0007669"/>
    <property type="project" value="InterPro"/>
</dbReference>
<feature type="domain" description="HRDC" evidence="3">
    <location>
        <begin position="422"/>
        <end position="505"/>
    </location>
</feature>
<evidence type="ECO:0000313" key="4">
    <source>
        <dbReference type="EMBL" id="CAD8085928.1"/>
    </source>
</evidence>
<dbReference type="Proteomes" id="UP000688137">
    <property type="component" value="Unassembled WGS sequence"/>
</dbReference>
<gene>
    <name evidence="4" type="ORF">PPRIM_AZ9-3.1.T0750141</name>
</gene>
<dbReference type="GO" id="GO:0071044">
    <property type="term" value="P:histone mRNA catabolic process"/>
    <property type="evidence" value="ECO:0007669"/>
    <property type="project" value="TreeGrafter"/>
</dbReference>
<sequence>MQTHAKQVVALINQLPKKDELKFLEKQPGNKKIISETNQAFISVINGLRSLIGDVQTNSTTIPFKQIEETLDSFLENAAIQYDKMNKLSFVPKQPQVQKTNQAKPKDIYGFANVIQLNKLPFIPILKYKHYAQTELDQKIIEAQNNPQQFFEKYVIDEFTHPYYEEIMRLIPQDFVLEVPTKINRYRDLEPPIMINNADHLGELILKIQYEVDQNGYSEIAVDLEHNHQISYLGITCLIQLSTRTQDYIIDPFPLWKQLGEMLSVVFTNPRIVKVFHGADNDVQWLQRDFGLYIVNLFDTFHASKELQLMQNSFQFLLSEYCKKSTDKTYQTADWTQRPLSDEMIKYAQIDTHYLLYIYDRMRQDLKKLNKPNENINNIPNYYIENVLKRSKDTALKIYKKPLQDQDQSLQTILNKQDRRMDTKSFDLMVKLLELREELGIQYDQNPRYFLPNPFLFKLVESKPTTIQELKSQLGGDKNIHEIVKENLWQFLKVLLEFDEKVPTVNIIQEEQINTTQIQIEEIQPSLQVEPLKIVQISVNIKKFQNKNKNVVIHHFRNENVEQIQSQFYCESPFKLLNVFYDGLGTQIFQSMKEQSQQQKQQIEEAQQQRIEKINTSDFIQLPKLDEKNIDQQKDLDIRLNNTLQNQHGTKILKRHQKIEQQKTQKSNISNRFEIQ</sequence>
<dbReference type="InterPro" id="IPR045092">
    <property type="entry name" value="Rrp6-like"/>
</dbReference>
<comment type="caution">
    <text evidence="4">The sequence shown here is derived from an EMBL/GenBank/DDBJ whole genome shotgun (WGS) entry which is preliminary data.</text>
</comment>
<feature type="compositionally biased region" description="Polar residues" evidence="2">
    <location>
        <begin position="664"/>
        <end position="676"/>
    </location>
</feature>